<dbReference type="PANTHER" id="PTHR43214">
    <property type="entry name" value="TWO-COMPONENT RESPONSE REGULATOR"/>
    <property type="match status" value="1"/>
</dbReference>
<dbReference type="Proteomes" id="UP000549695">
    <property type="component" value="Unassembled WGS sequence"/>
</dbReference>
<dbReference type="GO" id="GO:0003677">
    <property type="term" value="F:DNA binding"/>
    <property type="evidence" value="ECO:0007669"/>
    <property type="project" value="UniProtKB-KW"/>
</dbReference>
<keyword evidence="1 3" id="KW-0597">Phosphoprotein</keyword>
<dbReference type="InterPro" id="IPR001789">
    <property type="entry name" value="Sig_transdc_resp-reg_receiver"/>
</dbReference>
<evidence type="ECO:0000259" key="5">
    <source>
        <dbReference type="PROSITE" id="PS50110"/>
    </source>
</evidence>
<dbReference type="InterPro" id="IPR058245">
    <property type="entry name" value="NreC/VraR/RcsB-like_REC"/>
</dbReference>
<feature type="domain" description="Response regulatory" evidence="5">
    <location>
        <begin position="8"/>
        <end position="128"/>
    </location>
</feature>
<evidence type="ECO:0000313" key="9">
    <source>
        <dbReference type="Proteomes" id="UP000549695"/>
    </source>
</evidence>
<comment type="caution">
    <text evidence="6">The sequence shown here is derived from an EMBL/GenBank/DDBJ whole genome shotgun (WGS) entry which is preliminary data.</text>
</comment>
<evidence type="ECO:0000313" key="8">
    <source>
        <dbReference type="Proteomes" id="UP000232453"/>
    </source>
</evidence>
<dbReference type="GO" id="GO:0006355">
    <property type="term" value="P:regulation of DNA-templated transcription"/>
    <property type="evidence" value="ECO:0007669"/>
    <property type="project" value="InterPro"/>
</dbReference>
<dbReference type="SMART" id="SM00421">
    <property type="entry name" value="HTH_LUXR"/>
    <property type="match status" value="1"/>
</dbReference>
<sequence length="223" mass="23985">MSGPTGSPILIVDDHELVGSALALNLRAEGEDATFQPVRSAAAVLEHARRVTPGLIVLDLDLGRDPEGNRIDGVRLVGPLCEAGWRVVVLSGSSDAGRVGAALDAGGFVFVPKNAPFPALLSAIREAHAGRSIMPPGRREQFIRLHRDREHERRDLHEKLGRLTQREREVLALLAGGKRAQSVADHFVVSLATVRTQIRAVLTKLEVGSQLEAVALYRKAAGI</sequence>
<dbReference type="SUPFAM" id="SSF46894">
    <property type="entry name" value="C-terminal effector domain of the bipartite response regulators"/>
    <property type="match status" value="1"/>
</dbReference>
<protein>
    <submittedName>
        <fullName evidence="6">DNA-binding NarL/FixJ family response regulator</fullName>
    </submittedName>
    <submittedName>
        <fullName evidence="7">LuxR family two component transcriptional regulator</fullName>
    </submittedName>
</protein>
<dbReference type="PROSITE" id="PS00622">
    <property type="entry name" value="HTH_LUXR_1"/>
    <property type="match status" value="1"/>
</dbReference>
<dbReference type="EMBL" id="JACCCZ010000001">
    <property type="protein sequence ID" value="NYG04035.1"/>
    <property type="molecule type" value="Genomic_DNA"/>
</dbReference>
<name>A0A852WCL5_PSEA5</name>
<dbReference type="Pfam" id="PF00072">
    <property type="entry name" value="Response_reg"/>
    <property type="match status" value="1"/>
</dbReference>
<keyword evidence="9" id="KW-1185">Reference proteome</keyword>
<dbReference type="PROSITE" id="PS50043">
    <property type="entry name" value="HTH_LUXR_2"/>
    <property type="match status" value="1"/>
</dbReference>
<feature type="modified residue" description="4-aspartylphosphate" evidence="3">
    <location>
        <position position="59"/>
    </location>
</feature>
<dbReference type="AlphaFoldDB" id="A0A852WCL5"/>
<dbReference type="PROSITE" id="PS50110">
    <property type="entry name" value="RESPONSE_REGULATORY"/>
    <property type="match status" value="1"/>
</dbReference>
<dbReference type="GeneID" id="98054010"/>
<dbReference type="Proteomes" id="UP000232453">
    <property type="component" value="Unassembled WGS sequence"/>
</dbReference>
<dbReference type="EMBL" id="PHUJ01000003">
    <property type="protein sequence ID" value="PKB30451.1"/>
    <property type="molecule type" value="Genomic_DNA"/>
</dbReference>
<dbReference type="GO" id="GO:0000160">
    <property type="term" value="P:phosphorelay signal transduction system"/>
    <property type="evidence" value="ECO:0007669"/>
    <property type="project" value="InterPro"/>
</dbReference>
<evidence type="ECO:0000313" key="7">
    <source>
        <dbReference type="EMBL" id="PKB30451.1"/>
    </source>
</evidence>
<dbReference type="SUPFAM" id="SSF52172">
    <property type="entry name" value="CheY-like"/>
    <property type="match status" value="1"/>
</dbReference>
<evidence type="ECO:0000256" key="3">
    <source>
        <dbReference type="PROSITE-ProRule" id="PRU00169"/>
    </source>
</evidence>
<dbReference type="InterPro" id="IPR011006">
    <property type="entry name" value="CheY-like_superfamily"/>
</dbReference>
<gene>
    <name evidence="7" type="ORF">ATL51_2115</name>
    <name evidence="6" type="ORF">HDA37_004320</name>
</gene>
<keyword evidence="2 6" id="KW-0238">DNA-binding</keyword>
<dbReference type="Pfam" id="PF00196">
    <property type="entry name" value="GerE"/>
    <property type="match status" value="1"/>
</dbReference>
<accession>A0AA44UNG3</accession>
<evidence type="ECO:0000256" key="1">
    <source>
        <dbReference type="ARBA" id="ARBA00022553"/>
    </source>
</evidence>
<accession>A0A852WCL5</accession>
<proteinExistence type="predicted"/>
<organism evidence="6 9">
    <name type="scientific">Pseudonocardia alni</name>
    <name type="common">Amycolata alni</name>
    <dbReference type="NCBI Taxonomy" id="33907"/>
    <lineage>
        <taxon>Bacteria</taxon>
        <taxon>Bacillati</taxon>
        <taxon>Actinomycetota</taxon>
        <taxon>Actinomycetes</taxon>
        <taxon>Pseudonocardiales</taxon>
        <taxon>Pseudonocardiaceae</taxon>
        <taxon>Pseudonocardia</taxon>
    </lineage>
</organism>
<dbReference type="RefSeq" id="WP_100878505.1">
    <property type="nucleotide sequence ID" value="NZ_BAAAJZ010000003.1"/>
</dbReference>
<dbReference type="PANTHER" id="PTHR43214:SF44">
    <property type="entry name" value="TWO-COMPONENT RESPONSE REGULATOR"/>
    <property type="match status" value="1"/>
</dbReference>
<dbReference type="InterPro" id="IPR000792">
    <property type="entry name" value="Tscrpt_reg_LuxR_C"/>
</dbReference>
<dbReference type="PRINTS" id="PR00038">
    <property type="entry name" value="HTHLUXR"/>
</dbReference>
<dbReference type="InterPro" id="IPR039420">
    <property type="entry name" value="WalR-like"/>
</dbReference>
<evidence type="ECO:0000256" key="2">
    <source>
        <dbReference type="ARBA" id="ARBA00023125"/>
    </source>
</evidence>
<feature type="domain" description="HTH luxR-type" evidence="4">
    <location>
        <begin position="156"/>
        <end position="221"/>
    </location>
</feature>
<dbReference type="CDD" id="cd17535">
    <property type="entry name" value="REC_NarL-like"/>
    <property type="match status" value="1"/>
</dbReference>
<dbReference type="InterPro" id="IPR016032">
    <property type="entry name" value="Sig_transdc_resp-reg_C-effctor"/>
</dbReference>
<evidence type="ECO:0000313" key="6">
    <source>
        <dbReference type="EMBL" id="NYG04035.1"/>
    </source>
</evidence>
<dbReference type="Gene3D" id="3.40.50.2300">
    <property type="match status" value="1"/>
</dbReference>
<evidence type="ECO:0000259" key="4">
    <source>
        <dbReference type="PROSITE" id="PS50043"/>
    </source>
</evidence>
<dbReference type="SMART" id="SM00448">
    <property type="entry name" value="REC"/>
    <property type="match status" value="1"/>
</dbReference>
<reference evidence="6 9" key="1">
    <citation type="submission" date="2020-07" db="EMBL/GenBank/DDBJ databases">
        <title>Sequencing the genomes of 1000 actinobacteria strains.</title>
        <authorList>
            <person name="Klenk H.-P."/>
        </authorList>
    </citation>
    <scope>NUCLEOTIDE SEQUENCE [LARGE SCALE GENOMIC DNA]</scope>
    <source>
        <strain evidence="7 8">DSM 44104</strain>
        <strain evidence="6 9">DSM 44749</strain>
    </source>
</reference>